<feature type="chain" id="PRO_5046534784" description="CHRD domain-containing protein" evidence="2">
    <location>
        <begin position="28"/>
        <end position="260"/>
    </location>
</feature>
<evidence type="ECO:0008006" key="5">
    <source>
        <dbReference type="Google" id="ProtNLM"/>
    </source>
</evidence>
<keyword evidence="1" id="KW-1133">Transmembrane helix</keyword>
<keyword evidence="1" id="KW-0812">Transmembrane</keyword>
<dbReference type="EMBL" id="BAAALV010000008">
    <property type="protein sequence ID" value="GAA1924061.1"/>
    <property type="molecule type" value="Genomic_DNA"/>
</dbReference>
<evidence type="ECO:0000256" key="1">
    <source>
        <dbReference type="SAM" id="Phobius"/>
    </source>
</evidence>
<comment type="caution">
    <text evidence="3">The sequence shown here is derived from an EMBL/GenBank/DDBJ whole genome shotgun (WGS) entry which is preliminary data.</text>
</comment>
<protein>
    <recommendedName>
        <fullName evidence="5">CHRD domain-containing protein</fullName>
    </recommendedName>
</protein>
<keyword evidence="2" id="KW-0732">Signal</keyword>
<keyword evidence="1" id="KW-0472">Membrane</keyword>
<dbReference type="Proteomes" id="UP001500784">
    <property type="component" value="Unassembled WGS sequence"/>
</dbReference>
<evidence type="ECO:0000256" key="2">
    <source>
        <dbReference type="SAM" id="SignalP"/>
    </source>
</evidence>
<feature type="transmembrane region" description="Helical" evidence="1">
    <location>
        <begin position="236"/>
        <end position="254"/>
    </location>
</feature>
<organism evidence="3 4">
    <name type="scientific">Arthrobacter gandavensis</name>
    <dbReference type="NCBI Taxonomy" id="169960"/>
    <lineage>
        <taxon>Bacteria</taxon>
        <taxon>Bacillati</taxon>
        <taxon>Actinomycetota</taxon>
        <taxon>Actinomycetes</taxon>
        <taxon>Micrococcales</taxon>
        <taxon>Micrococcaceae</taxon>
        <taxon>Arthrobacter</taxon>
    </lineage>
</organism>
<dbReference type="RefSeq" id="WP_152229561.1">
    <property type="nucleotide sequence ID" value="NZ_BAAALV010000008.1"/>
</dbReference>
<proteinExistence type="predicted"/>
<reference evidence="4" key="1">
    <citation type="journal article" date="2019" name="Int. J. Syst. Evol. Microbiol.">
        <title>The Global Catalogue of Microorganisms (GCM) 10K type strain sequencing project: providing services to taxonomists for standard genome sequencing and annotation.</title>
        <authorList>
            <consortium name="The Broad Institute Genomics Platform"/>
            <consortium name="The Broad Institute Genome Sequencing Center for Infectious Disease"/>
            <person name="Wu L."/>
            <person name="Ma J."/>
        </authorList>
    </citation>
    <scope>NUCLEOTIDE SEQUENCE [LARGE SCALE GENOMIC DNA]</scope>
    <source>
        <strain evidence="4">JCM 13316</strain>
    </source>
</reference>
<evidence type="ECO:0000313" key="4">
    <source>
        <dbReference type="Proteomes" id="UP001500784"/>
    </source>
</evidence>
<accession>A0ABP5AW43</accession>
<name>A0ABP5AW43_9MICC</name>
<keyword evidence="4" id="KW-1185">Reference proteome</keyword>
<feature type="signal peptide" evidence="2">
    <location>
        <begin position="1"/>
        <end position="27"/>
    </location>
</feature>
<sequence>MNTKLRLLAVPTLALGALALSATPALAHGPDSWSGQATLNTLNNSGTTGQAMVEVHGTEAKVTVNVTGAAETFMDGPFPHAQHIHIAAQGVCPGPDADTDGDGVVNTTEGHPFYGHIGTSLTTEGDTSADSGLAVERFPGGSAYSYERTFEVNPETAQSLENGTAVVVVHGVDPTLMPEAAAAKMSDLDPSLPAAATLPAACGTLAVSQMGAMPEGGADTGAEAAAAGTGVDGSTLAAAGVGAGVLALAGAMLARRRARG</sequence>
<evidence type="ECO:0000313" key="3">
    <source>
        <dbReference type="EMBL" id="GAA1924061.1"/>
    </source>
</evidence>
<gene>
    <name evidence="3" type="ORF">GCM10009688_31390</name>
</gene>